<keyword evidence="2" id="KW-1185">Reference proteome</keyword>
<comment type="caution">
    <text evidence="1">The sequence shown here is derived from an EMBL/GenBank/DDBJ whole genome shotgun (WGS) entry which is preliminary data.</text>
</comment>
<accession>A0ABS1D8E7</accession>
<proteinExistence type="predicted"/>
<name>A0ABS1D8E7_9PROT</name>
<dbReference type="Proteomes" id="UP001296873">
    <property type="component" value="Unassembled WGS sequence"/>
</dbReference>
<sequence>MQQPRRLHDYPLTHPRILTREQLERRRAERRTHLGKRLREQRSRRLGELLSFFRKPTRPGIKG</sequence>
<organism evidence="1 2">
    <name type="scientific">Rhodovibrio sodomensis</name>
    <dbReference type="NCBI Taxonomy" id="1088"/>
    <lineage>
        <taxon>Bacteria</taxon>
        <taxon>Pseudomonadati</taxon>
        <taxon>Pseudomonadota</taxon>
        <taxon>Alphaproteobacteria</taxon>
        <taxon>Rhodospirillales</taxon>
        <taxon>Rhodovibrionaceae</taxon>
        <taxon>Rhodovibrio</taxon>
    </lineage>
</organism>
<reference evidence="1 2" key="1">
    <citation type="journal article" date="2020" name="Microorganisms">
        <title>Osmotic Adaptation and Compatible Solute Biosynthesis of Phototrophic Bacteria as Revealed from Genome Analyses.</title>
        <authorList>
            <person name="Imhoff J.F."/>
            <person name="Rahn T."/>
            <person name="Kunzel S."/>
            <person name="Keller A."/>
            <person name="Neulinger S.C."/>
        </authorList>
    </citation>
    <scope>NUCLEOTIDE SEQUENCE [LARGE SCALE GENOMIC DNA]</scope>
    <source>
        <strain evidence="1 2">DSM 9895</strain>
    </source>
</reference>
<evidence type="ECO:0000313" key="1">
    <source>
        <dbReference type="EMBL" id="MBK1666703.1"/>
    </source>
</evidence>
<dbReference type="EMBL" id="NRRL01000001">
    <property type="protein sequence ID" value="MBK1666703.1"/>
    <property type="molecule type" value="Genomic_DNA"/>
</dbReference>
<gene>
    <name evidence="1" type="ORF">CKO28_01415</name>
</gene>
<evidence type="ECO:0000313" key="2">
    <source>
        <dbReference type="Proteomes" id="UP001296873"/>
    </source>
</evidence>
<dbReference type="RefSeq" id="WP_200338758.1">
    <property type="nucleotide sequence ID" value="NZ_NRRL01000001.1"/>
</dbReference>
<protein>
    <submittedName>
        <fullName evidence="1">Uncharacterized protein</fullName>
    </submittedName>
</protein>